<evidence type="ECO:0000313" key="4">
    <source>
        <dbReference type="Proteomes" id="UP000247512"/>
    </source>
</evidence>
<dbReference type="EMBL" id="CP019875">
    <property type="protein sequence ID" value="AQU87458.1"/>
    <property type="molecule type" value="Genomic_DNA"/>
</dbReference>
<reference evidence="1" key="2">
    <citation type="submission" date="2017-02" db="EMBL/GenBank/DDBJ databases">
        <authorList>
            <person name="Zhang H."/>
        </authorList>
    </citation>
    <scope>NUCLEOTIDE SEQUENCE</scope>
    <source>
        <strain evidence="1">RZS01</strain>
    </source>
</reference>
<accession>A0A9N7CLB1</accession>
<reference evidence="2 4" key="3">
    <citation type="submission" date="2017-06" db="EMBL/GenBank/DDBJ databases">
        <title>A draft genome sequence of Komagataeibacter nataicola LMG 1536.</title>
        <authorList>
            <person name="Skraban J."/>
            <person name="Cleenwerck I."/>
            <person name="Vandamme P."/>
            <person name="Trcek J."/>
        </authorList>
    </citation>
    <scope>NUCLEOTIDE SEQUENCE [LARGE SCALE GENOMIC DNA]</scope>
    <source>
        <strain evidence="2 4">LMG 1536</strain>
    </source>
</reference>
<gene>
    <name evidence="1" type="ORF">B0W47_08170</name>
    <name evidence="2" type="ORF">CDI09_10640</name>
</gene>
<evidence type="ECO:0000313" key="1">
    <source>
        <dbReference type="EMBL" id="AQU87458.1"/>
    </source>
</evidence>
<dbReference type="Proteomes" id="UP000247512">
    <property type="component" value="Unassembled WGS sequence"/>
</dbReference>
<keyword evidence="4" id="KW-1185">Reference proteome</keyword>
<dbReference type="Proteomes" id="UP000189683">
    <property type="component" value="Chromosome"/>
</dbReference>
<proteinExistence type="predicted"/>
<reference evidence="3" key="1">
    <citation type="submission" date="2017-02" db="EMBL/GenBank/DDBJ databases">
        <title>zhang.</title>
        <authorList>
            <person name="Zhang H."/>
        </authorList>
    </citation>
    <scope>NUCLEOTIDE SEQUENCE [LARGE SCALE GENOMIC DNA]</scope>
    <source>
        <strain evidence="3">RZS01</strain>
    </source>
</reference>
<dbReference type="EMBL" id="NIRT01000018">
    <property type="protein sequence ID" value="PYD65948.1"/>
    <property type="molecule type" value="Genomic_DNA"/>
</dbReference>
<name>A0A9N7CLB1_9PROT</name>
<organism evidence="1 3">
    <name type="scientific">Komagataeibacter nataicola</name>
    <dbReference type="NCBI Taxonomy" id="265960"/>
    <lineage>
        <taxon>Bacteria</taxon>
        <taxon>Pseudomonadati</taxon>
        <taxon>Pseudomonadota</taxon>
        <taxon>Alphaproteobacteria</taxon>
        <taxon>Acetobacterales</taxon>
        <taxon>Acetobacteraceae</taxon>
        <taxon>Komagataeibacter</taxon>
    </lineage>
</organism>
<sequence length="97" mass="10652">MVVVPTKPGRVPEADNPFLLFFHTARARPARMHARAAGSAGIKAFHGAYLLTTFGTEQAISSSRYPVHAMAARQARHMCQRIRPAPVPPDHARRQGI</sequence>
<dbReference type="AlphaFoldDB" id="A0A9N7CLB1"/>
<evidence type="ECO:0000313" key="3">
    <source>
        <dbReference type="Proteomes" id="UP000189683"/>
    </source>
</evidence>
<dbReference type="KEGG" id="kna:B0W47_08170"/>
<evidence type="ECO:0000313" key="2">
    <source>
        <dbReference type="EMBL" id="PYD65948.1"/>
    </source>
</evidence>
<protein>
    <submittedName>
        <fullName evidence="1">Uncharacterized protein</fullName>
    </submittedName>
</protein>